<feature type="region of interest" description="Disordered" evidence="2">
    <location>
        <begin position="1"/>
        <end position="23"/>
    </location>
</feature>
<dbReference type="EMBL" id="WHWC01000008">
    <property type="protein sequence ID" value="KAG8378293.1"/>
    <property type="molecule type" value="Genomic_DNA"/>
</dbReference>
<name>A0AAV6XGP8_9LAMI</name>
<comment type="similarity">
    <text evidence="1">Belongs to the GASA family.</text>
</comment>
<evidence type="ECO:0000313" key="4">
    <source>
        <dbReference type="Proteomes" id="UP000826271"/>
    </source>
</evidence>
<evidence type="ECO:0000256" key="2">
    <source>
        <dbReference type="SAM" id="MobiDB-lite"/>
    </source>
</evidence>
<dbReference type="PANTHER" id="PTHR23201">
    <property type="entry name" value="EXTENSIN, PROLINE-RICH PROTEIN"/>
    <property type="match status" value="1"/>
</dbReference>
<dbReference type="AlphaFoldDB" id="A0AAV6XGP8"/>
<comment type="caution">
    <text evidence="3">The sequence shown here is derived from an EMBL/GenBank/DDBJ whole genome shotgun (WGS) entry which is preliminary data.</text>
</comment>
<accession>A0AAV6XGP8</accession>
<keyword evidence="4" id="KW-1185">Reference proteome</keyword>
<dbReference type="Proteomes" id="UP000826271">
    <property type="component" value="Unassembled WGS sequence"/>
</dbReference>
<dbReference type="Pfam" id="PF02704">
    <property type="entry name" value="GASA"/>
    <property type="match status" value="1"/>
</dbReference>
<protein>
    <submittedName>
        <fullName evidence="3">Uncharacterized protein</fullName>
    </submittedName>
</protein>
<evidence type="ECO:0000313" key="3">
    <source>
        <dbReference type="EMBL" id="KAG8378293.1"/>
    </source>
</evidence>
<reference evidence="3" key="1">
    <citation type="submission" date="2019-10" db="EMBL/GenBank/DDBJ databases">
        <authorList>
            <person name="Zhang R."/>
            <person name="Pan Y."/>
            <person name="Wang J."/>
            <person name="Ma R."/>
            <person name="Yu S."/>
        </authorList>
    </citation>
    <scope>NUCLEOTIDE SEQUENCE</scope>
    <source>
        <strain evidence="3">LA-IB0</strain>
        <tissue evidence="3">Leaf</tissue>
    </source>
</reference>
<feature type="compositionally biased region" description="Polar residues" evidence="2">
    <location>
        <begin position="1"/>
        <end position="10"/>
    </location>
</feature>
<dbReference type="InterPro" id="IPR003854">
    <property type="entry name" value="GASA"/>
</dbReference>
<evidence type="ECO:0000256" key="1">
    <source>
        <dbReference type="ARBA" id="ARBA00010582"/>
    </source>
</evidence>
<proteinExistence type="inferred from homology"/>
<dbReference type="PANTHER" id="PTHR23201:SF141">
    <property type="entry name" value="GIBBERELLIN-REGULATED PROTEIN 10"/>
    <property type="match status" value="1"/>
</dbReference>
<organism evidence="3 4">
    <name type="scientific">Buddleja alternifolia</name>
    <dbReference type="NCBI Taxonomy" id="168488"/>
    <lineage>
        <taxon>Eukaryota</taxon>
        <taxon>Viridiplantae</taxon>
        <taxon>Streptophyta</taxon>
        <taxon>Embryophyta</taxon>
        <taxon>Tracheophyta</taxon>
        <taxon>Spermatophyta</taxon>
        <taxon>Magnoliopsida</taxon>
        <taxon>eudicotyledons</taxon>
        <taxon>Gunneridae</taxon>
        <taxon>Pentapetalae</taxon>
        <taxon>asterids</taxon>
        <taxon>lamiids</taxon>
        <taxon>Lamiales</taxon>
        <taxon>Scrophulariaceae</taxon>
        <taxon>Buddlejeae</taxon>
        <taxon>Buddleja</taxon>
    </lineage>
</organism>
<gene>
    <name evidence="3" type="ORF">BUALT_Bualt08G0122400</name>
</gene>
<sequence length="144" mass="15636">MLGYSTATTTSRERQNGASHADGVEAEMAKEAAIFISNDGLEQILRRLNQLGFGLGREGDEVAPAVRKVGSWLETTMGHDHDSGFCHPRCAARCEMVGRQDGCIQYCGICCEKCHCVPSGTCGNKDDCPCYRDMKNSKGEPKCP</sequence>